<dbReference type="PROSITE" id="PS00027">
    <property type="entry name" value="HOMEOBOX_1"/>
    <property type="match status" value="1"/>
</dbReference>
<accession>A0A2Y9G577</accession>
<evidence type="ECO:0000256" key="6">
    <source>
        <dbReference type="RuleBase" id="RU000682"/>
    </source>
</evidence>
<proteinExistence type="predicted"/>
<keyword evidence="2 5" id="KW-0238">DNA-binding</keyword>
<dbReference type="InterPro" id="IPR001356">
    <property type="entry name" value="HD"/>
</dbReference>
<comment type="subcellular location">
    <subcellularLocation>
        <location evidence="1 5 6">Nucleus</location>
    </subcellularLocation>
</comment>
<dbReference type="PANTHER" id="PTHR24329:SF545">
    <property type="entry name" value="HOMEOBOX PROTEIN ESX1"/>
    <property type="match status" value="1"/>
</dbReference>
<dbReference type="RefSeq" id="XP_021534028.2">
    <property type="nucleotide sequence ID" value="XM_021678353.2"/>
</dbReference>
<organism evidence="9 10">
    <name type="scientific">Neomonachus schauinslandi</name>
    <name type="common">Hawaiian monk seal</name>
    <name type="synonym">Monachus schauinslandi</name>
    <dbReference type="NCBI Taxonomy" id="29088"/>
    <lineage>
        <taxon>Eukaryota</taxon>
        <taxon>Metazoa</taxon>
        <taxon>Chordata</taxon>
        <taxon>Craniata</taxon>
        <taxon>Vertebrata</taxon>
        <taxon>Euteleostomi</taxon>
        <taxon>Mammalia</taxon>
        <taxon>Eutheria</taxon>
        <taxon>Laurasiatheria</taxon>
        <taxon>Carnivora</taxon>
        <taxon>Caniformia</taxon>
        <taxon>Pinnipedia</taxon>
        <taxon>Phocidae</taxon>
        <taxon>Monachinae</taxon>
        <taxon>Monachini</taxon>
        <taxon>Neomonachus</taxon>
    </lineage>
</organism>
<dbReference type="FunFam" id="1.10.10.60:FF:000361">
    <property type="entry name" value="ESX homeobox 1"/>
    <property type="match status" value="1"/>
</dbReference>
<dbReference type="InParanoid" id="A0A2Y9G577"/>
<feature type="DNA-binding region" description="Homeobox" evidence="5">
    <location>
        <begin position="159"/>
        <end position="218"/>
    </location>
</feature>
<dbReference type="GO" id="GO:0000981">
    <property type="term" value="F:DNA-binding transcription factor activity, RNA polymerase II-specific"/>
    <property type="evidence" value="ECO:0007669"/>
    <property type="project" value="InterPro"/>
</dbReference>
<dbReference type="Gene3D" id="1.10.10.60">
    <property type="entry name" value="Homeodomain-like"/>
    <property type="match status" value="1"/>
</dbReference>
<dbReference type="InterPro" id="IPR017970">
    <property type="entry name" value="Homeobox_CS"/>
</dbReference>
<gene>
    <name evidence="10" type="primary">ESX1</name>
</gene>
<dbReference type="GO" id="GO:0000977">
    <property type="term" value="F:RNA polymerase II transcription regulatory region sequence-specific DNA binding"/>
    <property type="evidence" value="ECO:0007669"/>
    <property type="project" value="TreeGrafter"/>
</dbReference>
<keyword evidence="4 5" id="KW-0539">Nucleus</keyword>
<dbReference type="InterPro" id="IPR050649">
    <property type="entry name" value="Paired_Homeobox_TFs"/>
</dbReference>
<dbReference type="Pfam" id="PF00046">
    <property type="entry name" value="Homeodomain"/>
    <property type="match status" value="1"/>
</dbReference>
<dbReference type="PANTHER" id="PTHR24329">
    <property type="entry name" value="HOMEOBOX PROTEIN ARISTALESS"/>
    <property type="match status" value="1"/>
</dbReference>
<feature type="domain" description="Homeobox" evidence="8">
    <location>
        <begin position="157"/>
        <end position="217"/>
    </location>
</feature>
<dbReference type="InterPro" id="IPR009057">
    <property type="entry name" value="Homeodomain-like_sf"/>
</dbReference>
<reference evidence="10" key="1">
    <citation type="submission" date="2025-08" db="UniProtKB">
        <authorList>
            <consortium name="RefSeq"/>
        </authorList>
    </citation>
    <scope>IDENTIFICATION</scope>
    <source>
        <tissue evidence="10">Blood</tissue>
    </source>
</reference>
<evidence type="ECO:0000313" key="9">
    <source>
        <dbReference type="Proteomes" id="UP000248481"/>
    </source>
</evidence>
<dbReference type="SUPFAM" id="SSF46689">
    <property type="entry name" value="Homeodomain-like"/>
    <property type="match status" value="1"/>
</dbReference>
<dbReference type="KEGG" id="nsu:110570345"/>
<evidence type="ECO:0000313" key="10">
    <source>
        <dbReference type="RefSeq" id="XP_021534028.2"/>
    </source>
</evidence>
<dbReference type="SMART" id="SM00389">
    <property type="entry name" value="HOX"/>
    <property type="match status" value="1"/>
</dbReference>
<dbReference type="PROSITE" id="PS50071">
    <property type="entry name" value="HOMEOBOX_2"/>
    <property type="match status" value="1"/>
</dbReference>
<dbReference type="AlphaFoldDB" id="A0A2Y9G577"/>
<keyword evidence="3 5" id="KW-0371">Homeobox</keyword>
<protein>
    <submittedName>
        <fullName evidence="10">Homeobox protein ESX1</fullName>
    </submittedName>
</protein>
<evidence type="ECO:0000256" key="7">
    <source>
        <dbReference type="SAM" id="MobiDB-lite"/>
    </source>
</evidence>
<dbReference type="GO" id="GO:0005634">
    <property type="term" value="C:nucleus"/>
    <property type="evidence" value="ECO:0007669"/>
    <property type="project" value="UniProtKB-SubCell"/>
</dbReference>
<evidence type="ECO:0000256" key="4">
    <source>
        <dbReference type="ARBA" id="ARBA00023242"/>
    </source>
</evidence>
<dbReference type="STRING" id="29088.A0A2Y9G577"/>
<sequence>MRQKFHIQEEMLQVCDVTGVHCATLPYACPPRHAGVASDPSEEFVDALGFIDSTVGMERDFGCNPYSASYRNLGVDEEEEEYDAKPNLTSLILTGGEEDTRSEPEGEAAAANCVGAEEPSSSNDENQEGGFGGGLEPPQQQEEPAPLAVQGPLIAERKQRRNRTAFTQLQLQELEGVFHRTQYPDVFAREEIAGRLNLTEARVQVWFQNRRAKWRRHQRALMLRNLAPVALGPPVGVIFDGPYHAIPILEAGWRCVPLVPRVLMPPGPPLPPVLPGPPLPPGPPLMPMPPLPPVPPFALAPVGMAWAPVINGHFAGPIF</sequence>
<evidence type="ECO:0000256" key="5">
    <source>
        <dbReference type="PROSITE-ProRule" id="PRU00108"/>
    </source>
</evidence>
<evidence type="ECO:0000256" key="2">
    <source>
        <dbReference type="ARBA" id="ARBA00023125"/>
    </source>
</evidence>
<name>A0A2Y9G577_NEOSC</name>
<dbReference type="CDD" id="cd00086">
    <property type="entry name" value="homeodomain"/>
    <property type="match status" value="1"/>
</dbReference>
<feature type="region of interest" description="Disordered" evidence="7">
    <location>
        <begin position="97"/>
        <end position="146"/>
    </location>
</feature>
<evidence type="ECO:0000259" key="8">
    <source>
        <dbReference type="PROSITE" id="PS50071"/>
    </source>
</evidence>
<dbReference type="Proteomes" id="UP000248481">
    <property type="component" value="Chromosome X"/>
</dbReference>
<evidence type="ECO:0000256" key="3">
    <source>
        <dbReference type="ARBA" id="ARBA00023155"/>
    </source>
</evidence>
<keyword evidence="9" id="KW-1185">Reference proteome</keyword>
<feature type="compositionally biased region" description="Low complexity" evidence="7">
    <location>
        <begin position="136"/>
        <end position="146"/>
    </location>
</feature>
<evidence type="ECO:0000256" key="1">
    <source>
        <dbReference type="ARBA" id="ARBA00004123"/>
    </source>
</evidence>